<dbReference type="SUPFAM" id="SSF48452">
    <property type="entry name" value="TPR-like"/>
    <property type="match status" value="1"/>
</dbReference>
<keyword evidence="6" id="KW-0472">Membrane</keyword>
<evidence type="ECO:0000256" key="3">
    <source>
        <dbReference type="ARBA" id="ARBA00022748"/>
    </source>
</evidence>
<evidence type="ECO:0000256" key="6">
    <source>
        <dbReference type="SAM" id="Phobius"/>
    </source>
</evidence>
<dbReference type="Gene3D" id="1.25.40.10">
    <property type="entry name" value="Tetratricopeptide repeat domain"/>
    <property type="match status" value="1"/>
</dbReference>
<comment type="subcellular location">
    <subcellularLocation>
        <location evidence="1">Cell envelope</location>
    </subcellularLocation>
</comment>
<proteinExistence type="predicted"/>
<protein>
    <submittedName>
        <fullName evidence="8">Cytochrome c-type biogenesis protein CycH</fullName>
    </submittedName>
</protein>
<evidence type="ECO:0000313" key="9">
    <source>
        <dbReference type="Proteomes" id="UP001143364"/>
    </source>
</evidence>
<evidence type="ECO:0000256" key="1">
    <source>
        <dbReference type="ARBA" id="ARBA00004196"/>
    </source>
</evidence>
<dbReference type="InterPro" id="IPR051263">
    <property type="entry name" value="C-type_cytochrome_biogenesis"/>
</dbReference>
<evidence type="ECO:0000259" key="7">
    <source>
        <dbReference type="Pfam" id="PF23914"/>
    </source>
</evidence>
<dbReference type="GO" id="GO:0017004">
    <property type="term" value="P:cytochrome complex assembly"/>
    <property type="evidence" value="ECO:0007669"/>
    <property type="project" value="UniProtKB-KW"/>
</dbReference>
<dbReference type="NCBIfam" id="TIGR03142">
    <property type="entry name" value="cytochro_ccmI"/>
    <property type="match status" value="1"/>
</dbReference>
<dbReference type="GO" id="GO:0030313">
    <property type="term" value="C:cell envelope"/>
    <property type="evidence" value="ECO:0007669"/>
    <property type="project" value="UniProtKB-SubCell"/>
</dbReference>
<dbReference type="AlphaFoldDB" id="A0A9W6JHL2"/>
<keyword evidence="6" id="KW-0812">Transmembrane</keyword>
<comment type="caution">
    <text evidence="8">The sequence shown here is derived from an EMBL/GenBank/DDBJ whole genome shotgun (WGS) entry which is preliminary data.</text>
</comment>
<keyword evidence="9" id="KW-1185">Reference proteome</keyword>
<feature type="repeat" description="TPR" evidence="5">
    <location>
        <begin position="157"/>
        <end position="190"/>
    </location>
</feature>
<dbReference type="PROSITE" id="PS50005">
    <property type="entry name" value="TPR"/>
    <property type="match status" value="1"/>
</dbReference>
<keyword evidence="2" id="KW-0677">Repeat</keyword>
<dbReference type="InterPro" id="IPR017560">
    <property type="entry name" value="Cyt_c_biogenesis_CcmI"/>
</dbReference>
<evidence type="ECO:0000256" key="4">
    <source>
        <dbReference type="ARBA" id="ARBA00022803"/>
    </source>
</evidence>
<dbReference type="InterPro" id="IPR019734">
    <property type="entry name" value="TPR_rpt"/>
</dbReference>
<dbReference type="RefSeq" id="WP_271203907.1">
    <property type="nucleotide sequence ID" value="NZ_BSFK01000005.1"/>
</dbReference>
<dbReference type="Proteomes" id="UP001143364">
    <property type="component" value="Unassembled WGS sequence"/>
</dbReference>
<evidence type="ECO:0000313" key="8">
    <source>
        <dbReference type="EMBL" id="GLK75980.1"/>
    </source>
</evidence>
<keyword evidence="6" id="KW-1133">Transmembrane helix</keyword>
<evidence type="ECO:0000256" key="5">
    <source>
        <dbReference type="PROSITE-ProRule" id="PRU00339"/>
    </source>
</evidence>
<dbReference type="EMBL" id="BSFK01000005">
    <property type="protein sequence ID" value="GLK75980.1"/>
    <property type="molecule type" value="Genomic_DNA"/>
</dbReference>
<dbReference type="InterPro" id="IPR011990">
    <property type="entry name" value="TPR-like_helical_dom_sf"/>
</dbReference>
<dbReference type="PANTHER" id="PTHR47870:SF4">
    <property type="entry name" value="CYTOCHROME C-TYPE BIOGENESIS PROTEIN CYCH"/>
    <property type="match status" value="1"/>
</dbReference>
<feature type="domain" description="Cytochrome c-type biogenesis protein H TPR" evidence="7">
    <location>
        <begin position="129"/>
        <end position="261"/>
    </location>
</feature>
<reference evidence="8" key="2">
    <citation type="submission" date="2023-01" db="EMBL/GenBank/DDBJ databases">
        <authorList>
            <person name="Sun Q."/>
            <person name="Evtushenko L."/>
        </authorList>
    </citation>
    <scope>NUCLEOTIDE SEQUENCE</scope>
    <source>
        <strain evidence="8">VKM B-2555</strain>
    </source>
</reference>
<dbReference type="InterPro" id="IPR056413">
    <property type="entry name" value="TPR_CcmH_CycH"/>
</dbReference>
<gene>
    <name evidence="8" type="primary">cycH</name>
    <name evidence="8" type="ORF">GCM10008171_12340</name>
</gene>
<feature type="transmembrane region" description="Helical" evidence="6">
    <location>
        <begin position="96"/>
        <end position="116"/>
    </location>
</feature>
<dbReference type="PANTHER" id="PTHR47870">
    <property type="entry name" value="CYTOCHROME C-TYPE BIOGENESIS PROTEIN CCMH"/>
    <property type="match status" value="1"/>
</dbReference>
<organism evidence="8 9">
    <name type="scientific">Methylopila jiangsuensis</name>
    <dbReference type="NCBI Taxonomy" id="586230"/>
    <lineage>
        <taxon>Bacteria</taxon>
        <taxon>Pseudomonadati</taxon>
        <taxon>Pseudomonadota</taxon>
        <taxon>Alphaproteobacteria</taxon>
        <taxon>Hyphomicrobiales</taxon>
        <taxon>Methylopilaceae</taxon>
        <taxon>Methylopila</taxon>
    </lineage>
</organism>
<accession>A0A9W6JHL2</accession>
<sequence>MALWLILAAMTAAAALVALLPLARRRAADHDGGDAAVYRDQIAEIERDKARGLIGAREAEAARAEVARRLFAATEAEAAARVRTGSEASALRRRRIAAVAALVVTPAVALGFYGALGRPDVSDRPLAARRAAPPDSRNVDELVARAEAELKKNPNDGRGWMVLGPIYLRLGRAEEAVSAYANAIRIMGANPDLEASLGEAMMARDDGAISAETRAVFERAANAEPPSVKGAFYLARAAEQEGDLAAAVARLKGLLAKAPAGAPYVQGLKGELTRIAAPPAIPMPSDQEAAAAKTPQERMQMVRGMVDRLEARLKDGGEIGDWLRLVQSRAVLGDADSARASLAEARRRFASDPRATARLDALAVGVGLEGQGA</sequence>
<evidence type="ECO:0000256" key="2">
    <source>
        <dbReference type="ARBA" id="ARBA00022737"/>
    </source>
</evidence>
<dbReference type="GO" id="GO:0005886">
    <property type="term" value="C:plasma membrane"/>
    <property type="evidence" value="ECO:0007669"/>
    <property type="project" value="TreeGrafter"/>
</dbReference>
<name>A0A9W6JHL2_9HYPH</name>
<keyword evidence="4 5" id="KW-0802">TPR repeat</keyword>
<dbReference type="Pfam" id="PF23914">
    <property type="entry name" value="TPR_CcmH_CycH"/>
    <property type="match status" value="1"/>
</dbReference>
<keyword evidence="3" id="KW-0201">Cytochrome c-type biogenesis</keyword>
<reference evidence="8" key="1">
    <citation type="journal article" date="2014" name="Int. J. Syst. Evol. Microbiol.">
        <title>Complete genome sequence of Corynebacterium casei LMG S-19264T (=DSM 44701T), isolated from a smear-ripened cheese.</title>
        <authorList>
            <consortium name="US DOE Joint Genome Institute (JGI-PGF)"/>
            <person name="Walter F."/>
            <person name="Albersmeier A."/>
            <person name="Kalinowski J."/>
            <person name="Ruckert C."/>
        </authorList>
    </citation>
    <scope>NUCLEOTIDE SEQUENCE</scope>
    <source>
        <strain evidence="8">VKM B-2555</strain>
    </source>
</reference>